<evidence type="ECO:0000313" key="4">
    <source>
        <dbReference type="Proteomes" id="UP000192578"/>
    </source>
</evidence>
<accession>A0A1W0XCB0</accession>
<gene>
    <name evidence="3" type="ORF">BV898_01125</name>
</gene>
<dbReference type="EMBL" id="MTYJ01000004">
    <property type="protein sequence ID" value="OQV24911.1"/>
    <property type="molecule type" value="Genomic_DNA"/>
</dbReference>
<evidence type="ECO:0000313" key="3">
    <source>
        <dbReference type="EMBL" id="OQV24911.1"/>
    </source>
</evidence>
<feature type="region of interest" description="Disordered" evidence="1">
    <location>
        <begin position="1"/>
        <end position="33"/>
    </location>
</feature>
<keyword evidence="2" id="KW-0812">Transmembrane</keyword>
<keyword evidence="2" id="KW-0472">Membrane</keyword>
<evidence type="ECO:0000256" key="2">
    <source>
        <dbReference type="SAM" id="Phobius"/>
    </source>
</evidence>
<protein>
    <submittedName>
        <fullName evidence="3">Uncharacterized protein</fullName>
    </submittedName>
</protein>
<proteinExistence type="predicted"/>
<feature type="compositionally biased region" description="Polar residues" evidence="1">
    <location>
        <begin position="56"/>
        <end position="65"/>
    </location>
</feature>
<keyword evidence="2" id="KW-1133">Transmembrane helix</keyword>
<evidence type="ECO:0000256" key="1">
    <source>
        <dbReference type="SAM" id="MobiDB-lite"/>
    </source>
</evidence>
<organism evidence="3 4">
    <name type="scientific">Hypsibius exemplaris</name>
    <name type="common">Freshwater tardigrade</name>
    <dbReference type="NCBI Taxonomy" id="2072580"/>
    <lineage>
        <taxon>Eukaryota</taxon>
        <taxon>Metazoa</taxon>
        <taxon>Ecdysozoa</taxon>
        <taxon>Tardigrada</taxon>
        <taxon>Eutardigrada</taxon>
        <taxon>Parachela</taxon>
        <taxon>Hypsibioidea</taxon>
        <taxon>Hypsibiidae</taxon>
        <taxon>Hypsibius</taxon>
    </lineage>
</organism>
<feature type="region of interest" description="Disordered" evidence="1">
    <location>
        <begin position="56"/>
        <end position="83"/>
    </location>
</feature>
<dbReference type="Proteomes" id="UP000192578">
    <property type="component" value="Unassembled WGS sequence"/>
</dbReference>
<sequence>MNSQFDSKFPDKVQSFAPYERLQDDRTSLPARTTTFQDGSGISIVEFLERNQVTGYTPTAATSAPKSEASSDEAPLPTGSNPVEPTVWNISTAELRKNNGVGGRVKKYWTNSSTLDRVIFTVVLLFLTVVSIGGTLVAKYLANKAQLQNGHSPIRIPFLFPG</sequence>
<feature type="transmembrane region" description="Helical" evidence="2">
    <location>
        <begin position="118"/>
        <end position="142"/>
    </location>
</feature>
<keyword evidence="4" id="KW-1185">Reference proteome</keyword>
<reference evidence="4" key="1">
    <citation type="submission" date="2017-01" db="EMBL/GenBank/DDBJ databases">
        <title>Comparative genomics of anhydrobiosis in the tardigrade Hypsibius dujardini.</title>
        <authorList>
            <person name="Yoshida Y."/>
            <person name="Koutsovoulos G."/>
            <person name="Laetsch D."/>
            <person name="Stevens L."/>
            <person name="Kumar S."/>
            <person name="Horikawa D."/>
            <person name="Ishino K."/>
            <person name="Komine S."/>
            <person name="Tomita M."/>
            <person name="Blaxter M."/>
            <person name="Arakawa K."/>
        </authorList>
    </citation>
    <scope>NUCLEOTIDE SEQUENCE [LARGE SCALE GENOMIC DNA]</scope>
    <source>
        <strain evidence="4">Z151</strain>
    </source>
</reference>
<name>A0A1W0XCB0_HYPEX</name>
<dbReference type="AlphaFoldDB" id="A0A1W0XCB0"/>
<comment type="caution">
    <text evidence="3">The sequence shown here is derived from an EMBL/GenBank/DDBJ whole genome shotgun (WGS) entry which is preliminary data.</text>
</comment>